<dbReference type="InterPro" id="IPR002649">
    <property type="entry name" value="tRNA_m1G_MeTrfase_TrmD"/>
</dbReference>
<evidence type="ECO:0000256" key="9">
    <source>
        <dbReference type="ARBA" id="ARBA00022679"/>
    </source>
</evidence>
<comment type="caution">
    <text evidence="19">The sequence shown here is derived from an EMBL/GenBank/DDBJ whole genome shotgun (WGS) entry which is preliminary data.</text>
</comment>
<evidence type="ECO:0000256" key="13">
    <source>
        <dbReference type="ARBA" id="ARBA00033392"/>
    </source>
</evidence>
<keyword evidence="10 15" id="KW-0949">S-adenosyl-L-methionine</keyword>
<dbReference type="FunFam" id="3.40.1280.10:FF:000001">
    <property type="entry name" value="tRNA (guanine-N(1)-)-methyltransferase"/>
    <property type="match status" value="1"/>
</dbReference>
<dbReference type="Gene3D" id="3.40.1280.10">
    <property type="match status" value="1"/>
</dbReference>
<evidence type="ECO:0000256" key="12">
    <source>
        <dbReference type="ARBA" id="ARBA00029736"/>
    </source>
</evidence>
<dbReference type="InterPro" id="IPR029028">
    <property type="entry name" value="Alpha/beta_knot_MTases"/>
</dbReference>
<keyword evidence="11 15" id="KW-0819">tRNA processing</keyword>
<evidence type="ECO:0000256" key="8">
    <source>
        <dbReference type="ARBA" id="ARBA00022603"/>
    </source>
</evidence>
<reference evidence="19 20" key="1">
    <citation type="journal article" date="2010" name="Int. J. Syst. Evol. Microbiol.">
        <title>Reclassification of Herbaspirillum putei as a later heterotypic synonym of Herbaspirillum huttiense, with the description of H. huttiense subsp. huttiense subsp. nov. and H. huttiense subsp. putei subsp. nov., comb. nov., and description of Herbaspirillum aquaticum sp. nov.</title>
        <authorList>
            <person name="Dobritsa A.P."/>
            <person name="Reddy M.C."/>
            <person name="Samadpour M."/>
        </authorList>
    </citation>
    <scope>NUCLEOTIDE SEQUENCE [LARGE SCALE GENOMIC DNA]</scope>
    <source>
        <strain evidence="19 20">IEH 4430</strain>
    </source>
</reference>
<evidence type="ECO:0000256" key="4">
    <source>
        <dbReference type="ARBA" id="ARBA00011738"/>
    </source>
</evidence>
<dbReference type="CDD" id="cd18080">
    <property type="entry name" value="TrmD-like"/>
    <property type="match status" value="1"/>
</dbReference>
<evidence type="ECO:0000256" key="3">
    <source>
        <dbReference type="ARBA" id="ARBA00007630"/>
    </source>
</evidence>
<name>A0A225SQ44_9BURK</name>
<evidence type="ECO:0000313" key="19">
    <source>
        <dbReference type="EMBL" id="OWY32900.1"/>
    </source>
</evidence>
<dbReference type="InterPro" id="IPR016009">
    <property type="entry name" value="tRNA_MeTrfase_TRMD/TRM10"/>
</dbReference>
<evidence type="ECO:0000259" key="18">
    <source>
        <dbReference type="Pfam" id="PF01746"/>
    </source>
</evidence>
<dbReference type="RefSeq" id="WP_088756735.1">
    <property type="nucleotide sequence ID" value="NZ_NJGV01000022.1"/>
</dbReference>
<dbReference type="FunFam" id="1.10.1270.20:FF:000001">
    <property type="entry name" value="tRNA (guanine-N(1)-)-methyltransferase"/>
    <property type="match status" value="1"/>
</dbReference>
<dbReference type="HAMAP" id="MF_00605">
    <property type="entry name" value="TrmD"/>
    <property type="match status" value="1"/>
</dbReference>
<dbReference type="AlphaFoldDB" id="A0A225SQ44"/>
<evidence type="ECO:0000256" key="11">
    <source>
        <dbReference type="ARBA" id="ARBA00022694"/>
    </source>
</evidence>
<accession>A0A225SQ44</accession>
<dbReference type="GO" id="GO:0002939">
    <property type="term" value="P:tRNA N1-guanine methylation"/>
    <property type="evidence" value="ECO:0007669"/>
    <property type="project" value="TreeGrafter"/>
</dbReference>
<evidence type="ECO:0000256" key="16">
    <source>
        <dbReference type="PIRSR" id="PIRSR000386-1"/>
    </source>
</evidence>
<evidence type="ECO:0000256" key="15">
    <source>
        <dbReference type="HAMAP-Rule" id="MF_00605"/>
    </source>
</evidence>
<comment type="subunit">
    <text evidence="4 15 17">Homodimer.</text>
</comment>
<evidence type="ECO:0000313" key="20">
    <source>
        <dbReference type="Proteomes" id="UP000214747"/>
    </source>
</evidence>
<dbReference type="PANTHER" id="PTHR46417:SF1">
    <property type="entry name" value="TRNA (GUANINE-N(1)-)-METHYLTRANSFERASE"/>
    <property type="match status" value="1"/>
</dbReference>
<evidence type="ECO:0000256" key="17">
    <source>
        <dbReference type="RuleBase" id="RU003464"/>
    </source>
</evidence>
<keyword evidence="8 15" id="KW-0489">Methyltransferase</keyword>
<comment type="function">
    <text evidence="1 15 17">Specifically methylates guanosine-37 in various tRNAs.</text>
</comment>
<keyword evidence="9 15" id="KW-0808">Transferase</keyword>
<dbReference type="EC" id="2.1.1.228" evidence="5 15"/>
<protein>
    <recommendedName>
        <fullName evidence="6 15">tRNA (guanine-N(1)-)-methyltransferase</fullName>
        <ecNumber evidence="5 15">2.1.1.228</ecNumber>
    </recommendedName>
    <alternativeName>
        <fullName evidence="12 15">M1G-methyltransferase</fullName>
    </alternativeName>
    <alternativeName>
        <fullName evidence="13 15">tRNA [GM37] methyltransferase</fullName>
    </alternativeName>
</protein>
<organism evidence="19 20">
    <name type="scientific">Herbaspirillum aquaticum</name>
    <dbReference type="NCBI Taxonomy" id="568783"/>
    <lineage>
        <taxon>Bacteria</taxon>
        <taxon>Pseudomonadati</taxon>
        <taxon>Pseudomonadota</taxon>
        <taxon>Betaproteobacteria</taxon>
        <taxon>Burkholderiales</taxon>
        <taxon>Oxalobacteraceae</taxon>
        <taxon>Herbaspirillum</taxon>
    </lineage>
</organism>
<dbReference type="Pfam" id="PF01746">
    <property type="entry name" value="tRNA_m1G_MT"/>
    <property type="match status" value="1"/>
</dbReference>
<keyword evidence="7 15" id="KW-0963">Cytoplasm</keyword>
<proteinExistence type="inferred from homology"/>
<dbReference type="NCBIfam" id="NF000648">
    <property type="entry name" value="PRK00026.1"/>
    <property type="match status" value="1"/>
</dbReference>
<comment type="similarity">
    <text evidence="3 15 17">Belongs to the RNA methyltransferase TrmD family.</text>
</comment>
<comment type="catalytic activity">
    <reaction evidence="14 15 17">
        <text>guanosine(37) in tRNA + S-adenosyl-L-methionine = N(1)-methylguanosine(37) in tRNA + S-adenosyl-L-homocysteine + H(+)</text>
        <dbReference type="Rhea" id="RHEA:36899"/>
        <dbReference type="Rhea" id="RHEA-COMP:10145"/>
        <dbReference type="Rhea" id="RHEA-COMP:10147"/>
        <dbReference type="ChEBI" id="CHEBI:15378"/>
        <dbReference type="ChEBI" id="CHEBI:57856"/>
        <dbReference type="ChEBI" id="CHEBI:59789"/>
        <dbReference type="ChEBI" id="CHEBI:73542"/>
        <dbReference type="ChEBI" id="CHEBI:74269"/>
        <dbReference type="EC" id="2.1.1.228"/>
    </reaction>
</comment>
<dbReference type="InterPro" id="IPR029026">
    <property type="entry name" value="tRNA_m1G_MTases_N"/>
</dbReference>
<evidence type="ECO:0000256" key="10">
    <source>
        <dbReference type="ARBA" id="ARBA00022691"/>
    </source>
</evidence>
<dbReference type="InterPro" id="IPR023148">
    <property type="entry name" value="tRNA_m1G_MeTrfase_C_sf"/>
</dbReference>
<evidence type="ECO:0000256" key="7">
    <source>
        <dbReference type="ARBA" id="ARBA00022490"/>
    </source>
</evidence>
<comment type="subcellular location">
    <subcellularLocation>
        <location evidence="2 15 17">Cytoplasm</location>
    </subcellularLocation>
</comment>
<dbReference type="PANTHER" id="PTHR46417">
    <property type="entry name" value="TRNA (GUANINE-N(1)-)-METHYLTRANSFERASE"/>
    <property type="match status" value="1"/>
</dbReference>
<feature type="binding site" evidence="15 16">
    <location>
        <position position="117"/>
    </location>
    <ligand>
        <name>S-adenosyl-L-methionine</name>
        <dbReference type="ChEBI" id="CHEBI:59789"/>
    </ligand>
</feature>
<evidence type="ECO:0000256" key="6">
    <source>
        <dbReference type="ARBA" id="ARBA00014679"/>
    </source>
</evidence>
<evidence type="ECO:0000256" key="1">
    <source>
        <dbReference type="ARBA" id="ARBA00002634"/>
    </source>
</evidence>
<gene>
    <name evidence="15" type="primary">trmD</name>
    <name evidence="19" type="ORF">CEJ45_19595</name>
</gene>
<evidence type="ECO:0000256" key="5">
    <source>
        <dbReference type="ARBA" id="ARBA00012807"/>
    </source>
</evidence>
<dbReference type="SUPFAM" id="SSF75217">
    <property type="entry name" value="alpha/beta knot"/>
    <property type="match status" value="1"/>
</dbReference>
<feature type="domain" description="tRNA methyltransferase TRMD/TRM10-type" evidence="18">
    <location>
        <begin position="1"/>
        <end position="228"/>
    </location>
</feature>
<dbReference type="Gene3D" id="1.10.1270.20">
    <property type="entry name" value="tRNA(m1g37)methyltransferase, domain 2"/>
    <property type="match status" value="1"/>
</dbReference>
<dbReference type="PIRSF" id="PIRSF000386">
    <property type="entry name" value="tRNA_mtase"/>
    <property type="match status" value="1"/>
</dbReference>
<dbReference type="GO" id="GO:0005829">
    <property type="term" value="C:cytosol"/>
    <property type="evidence" value="ECO:0007669"/>
    <property type="project" value="TreeGrafter"/>
</dbReference>
<evidence type="ECO:0000256" key="2">
    <source>
        <dbReference type="ARBA" id="ARBA00004496"/>
    </source>
</evidence>
<dbReference type="NCBIfam" id="TIGR00088">
    <property type="entry name" value="trmD"/>
    <property type="match status" value="1"/>
</dbReference>
<dbReference type="GO" id="GO:0052906">
    <property type="term" value="F:tRNA (guanine(37)-N1)-methyltransferase activity"/>
    <property type="evidence" value="ECO:0007669"/>
    <property type="project" value="UniProtKB-UniRule"/>
</dbReference>
<dbReference type="Proteomes" id="UP000214747">
    <property type="component" value="Unassembled WGS sequence"/>
</dbReference>
<sequence length="251" mass="27830">MQFDVVTLFPEMFAALTQSGITRRALEQQRWGLQLWNPREFTTDNHRTVDDRPYGGGPGMVMLAKPLQAAIEAAQQRQQALGLSRPRVIYLSPQGAPLTHERVVRLSQDSGAVLLCGRYEAIDQRLLDKCVDEEISIGDFVLSGGELPAMALMDAVIRLLPGALNDSASAVEDSFVNGLLDSPHYTRPEVYEGAPVPSILLGGHHAEIQKWRRQRALEATQKKRPDLIVRAREQGLLSKTDEKFLGSLPPQ</sequence>
<evidence type="ECO:0000256" key="14">
    <source>
        <dbReference type="ARBA" id="ARBA00047783"/>
    </source>
</evidence>
<feature type="binding site" evidence="15 16">
    <location>
        <begin position="137"/>
        <end position="142"/>
    </location>
    <ligand>
        <name>S-adenosyl-L-methionine</name>
        <dbReference type="ChEBI" id="CHEBI:59789"/>
    </ligand>
</feature>
<keyword evidence="20" id="KW-1185">Reference proteome</keyword>
<dbReference type="EMBL" id="NJGV01000022">
    <property type="protein sequence ID" value="OWY32900.1"/>
    <property type="molecule type" value="Genomic_DNA"/>
</dbReference>